<evidence type="ECO:0000256" key="6">
    <source>
        <dbReference type="SAM" id="Phobius"/>
    </source>
</evidence>
<comment type="caution">
    <text evidence="7">The sequence shown here is derived from an EMBL/GenBank/DDBJ whole genome shotgun (WGS) entry which is preliminary data.</text>
</comment>
<protein>
    <recommendedName>
        <fullName evidence="9">Transmembrane protein</fullName>
    </recommendedName>
</protein>
<sequence>MVAIQQFLADRLPVLALAAHQFVADHVPDLDLAKTDMSSVSWGDDFSTWIAEHWKEFLEWASQPYILAIVMAWIITFWVVVLIFLGLGFGPIGIVAGSFAAAFQSYMYGGFTPAGGIFATLTSMAMLGALVPAVLVGAATLSTLVAVIVWLIGVGQ</sequence>
<evidence type="ECO:0000256" key="3">
    <source>
        <dbReference type="ARBA" id="ARBA00022692"/>
    </source>
</evidence>
<accession>A0AAJ0F1F2</accession>
<comment type="similarity">
    <text evidence="2">Belongs to the IFI6/IFI27 family.</text>
</comment>
<feature type="transmembrane region" description="Helical" evidence="6">
    <location>
        <begin position="92"/>
        <end position="109"/>
    </location>
</feature>
<keyword evidence="5 6" id="KW-0472">Membrane</keyword>
<evidence type="ECO:0000256" key="2">
    <source>
        <dbReference type="ARBA" id="ARBA00007262"/>
    </source>
</evidence>
<keyword evidence="4 6" id="KW-1133">Transmembrane helix</keyword>
<dbReference type="InterPro" id="IPR038213">
    <property type="entry name" value="IFI6/IFI27-like_sf"/>
</dbReference>
<gene>
    <name evidence="7" type="ORF">QBC47DRAFT_392328</name>
</gene>
<dbReference type="Pfam" id="PF06140">
    <property type="entry name" value="Ifi-6-16"/>
    <property type="match status" value="1"/>
</dbReference>
<organism evidence="7 8">
    <name type="scientific">Echria macrotheca</name>
    <dbReference type="NCBI Taxonomy" id="438768"/>
    <lineage>
        <taxon>Eukaryota</taxon>
        <taxon>Fungi</taxon>
        <taxon>Dikarya</taxon>
        <taxon>Ascomycota</taxon>
        <taxon>Pezizomycotina</taxon>
        <taxon>Sordariomycetes</taxon>
        <taxon>Sordariomycetidae</taxon>
        <taxon>Sordariales</taxon>
        <taxon>Schizotheciaceae</taxon>
        <taxon>Echria</taxon>
    </lineage>
</organism>
<reference evidence="7" key="1">
    <citation type="submission" date="2023-06" db="EMBL/GenBank/DDBJ databases">
        <title>Genome-scale phylogeny and comparative genomics of the fungal order Sordariales.</title>
        <authorList>
            <consortium name="Lawrence Berkeley National Laboratory"/>
            <person name="Hensen N."/>
            <person name="Bonometti L."/>
            <person name="Westerberg I."/>
            <person name="Brannstrom I.O."/>
            <person name="Guillou S."/>
            <person name="Cros-Aarteil S."/>
            <person name="Calhoun S."/>
            <person name="Haridas S."/>
            <person name="Kuo A."/>
            <person name="Mondo S."/>
            <person name="Pangilinan J."/>
            <person name="Riley R."/>
            <person name="Labutti K."/>
            <person name="Andreopoulos B."/>
            <person name="Lipzen A."/>
            <person name="Chen C."/>
            <person name="Yanf M."/>
            <person name="Daum C."/>
            <person name="Ng V."/>
            <person name="Clum A."/>
            <person name="Steindorff A."/>
            <person name="Ohm R."/>
            <person name="Martin F."/>
            <person name="Silar P."/>
            <person name="Natvig D."/>
            <person name="Lalanne C."/>
            <person name="Gautier V."/>
            <person name="Ament-Velasquez S.L."/>
            <person name="Kruys A."/>
            <person name="Hutchinson M.I."/>
            <person name="Powell A.J."/>
            <person name="Barry K."/>
            <person name="Miller A.N."/>
            <person name="Grigoriev I.V."/>
            <person name="Debuchy R."/>
            <person name="Gladieux P."/>
            <person name="Thoren M.H."/>
            <person name="Johannesson H."/>
        </authorList>
    </citation>
    <scope>NUCLEOTIDE SEQUENCE</scope>
    <source>
        <strain evidence="7">PSN4</strain>
    </source>
</reference>
<dbReference type="GO" id="GO:0016020">
    <property type="term" value="C:membrane"/>
    <property type="evidence" value="ECO:0007669"/>
    <property type="project" value="UniProtKB-SubCell"/>
</dbReference>
<evidence type="ECO:0000313" key="7">
    <source>
        <dbReference type="EMBL" id="KAK1751151.1"/>
    </source>
</evidence>
<comment type="subcellular location">
    <subcellularLocation>
        <location evidence="1">Membrane</location>
        <topology evidence="1">Multi-pass membrane protein</topology>
    </subcellularLocation>
</comment>
<dbReference type="Proteomes" id="UP001239445">
    <property type="component" value="Unassembled WGS sequence"/>
</dbReference>
<evidence type="ECO:0008006" key="9">
    <source>
        <dbReference type="Google" id="ProtNLM"/>
    </source>
</evidence>
<dbReference type="Gene3D" id="6.10.110.10">
    <property type="match status" value="1"/>
</dbReference>
<proteinExistence type="inferred from homology"/>
<feature type="transmembrane region" description="Helical" evidence="6">
    <location>
        <begin position="65"/>
        <end position="85"/>
    </location>
</feature>
<evidence type="ECO:0000256" key="4">
    <source>
        <dbReference type="ARBA" id="ARBA00022989"/>
    </source>
</evidence>
<keyword evidence="8" id="KW-1185">Reference proteome</keyword>
<evidence type="ECO:0000256" key="1">
    <source>
        <dbReference type="ARBA" id="ARBA00004141"/>
    </source>
</evidence>
<evidence type="ECO:0000313" key="8">
    <source>
        <dbReference type="Proteomes" id="UP001239445"/>
    </source>
</evidence>
<dbReference type="AlphaFoldDB" id="A0AAJ0F1F2"/>
<keyword evidence="3 6" id="KW-0812">Transmembrane</keyword>
<name>A0AAJ0F1F2_9PEZI</name>
<evidence type="ECO:0000256" key="5">
    <source>
        <dbReference type="ARBA" id="ARBA00023136"/>
    </source>
</evidence>
<dbReference type="InterPro" id="IPR009311">
    <property type="entry name" value="IFI6/IFI27-like"/>
</dbReference>
<feature type="transmembrane region" description="Helical" evidence="6">
    <location>
        <begin position="129"/>
        <end position="152"/>
    </location>
</feature>
<dbReference type="EMBL" id="MU839843">
    <property type="protein sequence ID" value="KAK1751151.1"/>
    <property type="molecule type" value="Genomic_DNA"/>
</dbReference>